<dbReference type="OrthoDB" id="6503940at2759"/>
<dbReference type="InterPro" id="IPR036412">
    <property type="entry name" value="HAD-like_sf"/>
</dbReference>
<evidence type="ECO:0000256" key="5">
    <source>
        <dbReference type="ARBA" id="ARBA00022990"/>
    </source>
</evidence>
<dbReference type="GO" id="GO:0008253">
    <property type="term" value="F:5'-nucleotidase activity"/>
    <property type="evidence" value="ECO:0007669"/>
    <property type="project" value="TreeGrafter"/>
</dbReference>
<dbReference type="Pfam" id="PF05761">
    <property type="entry name" value="5_nucleotid"/>
    <property type="match status" value="1"/>
</dbReference>
<dbReference type="GO" id="GO:0046872">
    <property type="term" value="F:metal ion binding"/>
    <property type="evidence" value="ECO:0007669"/>
    <property type="project" value="UniProtKB-KW"/>
</dbReference>
<dbReference type="PANTHER" id="PTHR12103:SF38">
    <property type="entry name" value="5'-NUCLEOTIDASE DOMAIN-CONTAINING PROTEIN 1"/>
    <property type="match status" value="1"/>
</dbReference>
<dbReference type="AlphaFoldDB" id="A0A6L2PMY7"/>
<evidence type="ECO:0000256" key="3">
    <source>
        <dbReference type="ARBA" id="ARBA00022801"/>
    </source>
</evidence>
<dbReference type="InterPro" id="IPR023214">
    <property type="entry name" value="HAD_sf"/>
</dbReference>
<reference evidence="8" key="1">
    <citation type="submission" date="2020-01" db="EMBL/GenBank/DDBJ databases">
        <title>Draft genome sequence of the Termite Coptotermes fromosanus.</title>
        <authorList>
            <person name="Itakura S."/>
            <person name="Yosikawa Y."/>
            <person name="Umezawa K."/>
        </authorList>
    </citation>
    <scope>NUCLEOTIDE SEQUENCE [LARGE SCALE GENOMIC DNA]</scope>
</reference>
<proteinExistence type="inferred from homology"/>
<evidence type="ECO:0000256" key="4">
    <source>
        <dbReference type="ARBA" id="ARBA00022842"/>
    </source>
</evidence>
<dbReference type="NCBIfam" id="TIGR02244">
    <property type="entry name" value="HAD-IG-Ncltidse"/>
    <property type="match status" value="1"/>
</dbReference>
<dbReference type="InterPro" id="IPR008380">
    <property type="entry name" value="HAD-SF_hydro_IG_5-nucl"/>
</dbReference>
<dbReference type="Proteomes" id="UP000502823">
    <property type="component" value="Unassembled WGS sequence"/>
</dbReference>
<keyword evidence="4" id="KW-0460">Magnesium</keyword>
<accession>A0A6L2PMY7</accession>
<dbReference type="Gene3D" id="3.40.50.1000">
    <property type="entry name" value="HAD superfamily/HAD-like"/>
    <property type="match status" value="1"/>
</dbReference>
<keyword evidence="3" id="KW-0378">Hydrolase</keyword>
<evidence type="ECO:0000256" key="6">
    <source>
        <dbReference type="ARBA" id="ARBA00069357"/>
    </source>
</evidence>
<evidence type="ECO:0000256" key="2">
    <source>
        <dbReference type="ARBA" id="ARBA00022723"/>
    </source>
</evidence>
<evidence type="ECO:0000313" key="7">
    <source>
        <dbReference type="EMBL" id="GFG33766.1"/>
    </source>
</evidence>
<comment type="caution">
    <text evidence="7">The sequence shown here is derived from an EMBL/GenBank/DDBJ whole genome shotgun (WGS) entry which is preliminary data.</text>
</comment>
<gene>
    <name evidence="7" type="ORF">Cfor_05113</name>
</gene>
<name>A0A6L2PMY7_COPFO</name>
<keyword evidence="2" id="KW-0479">Metal-binding</keyword>
<comment type="similarity">
    <text evidence="1">Belongs to the 5'(3')-deoxyribonucleotidase family.</text>
</comment>
<dbReference type="FunFam" id="3.40.50.1000:FF:000086">
    <property type="entry name" value="LD24878p"/>
    <property type="match status" value="1"/>
</dbReference>
<evidence type="ECO:0000256" key="1">
    <source>
        <dbReference type="ARBA" id="ARBA00009589"/>
    </source>
</evidence>
<sequence length="503" mass="56940">MHVRLNHLVYRWTSTKTVIEHTNRRGGIKYFSEVACSSVSGTTNTSRSSSQSRMVEPTLVKVSKANSIFRLSDYDCIGFDLDNTICRYKLAQMVKLEYEVLAEYLVTQKGYNAEYLMKPLDGSLDFLQKGLVFDFHRGNILKLGSNGYISKGSHGTRFMTDFEIEGIYGPDRKWNMSVAFCQDMLEAWNGPMSERIRTVSDYFDMPAALVFGRIVDSVDAKEGKKLDSYNVWPDILDGLVYMFKRENFSSDEGGYFPALKKNPGMYINKCSSNVINWLKQIKDSKVVFLLTGSHIDFASFTATNSLGVNWRDLFDIVLCYTRKPGFFTGARPFIKLDGVTETDPVNVEDLEFGNMYSQGNWQDLYQFLSKKTGQQHPKCLYVGDNLIQDIYVPSSYTKCDTVAVIEELGAEGMNDNDSYVHSDASVIVSSGWGSYFGTKEKHVTGNSFWSGIIKKHSKICVPDLGVLASLPLTFEFHSFSEGEEKSDYLGYYPGYPRSFWQSA</sequence>
<keyword evidence="5" id="KW-0007">Acetylation</keyword>
<organism evidence="7 8">
    <name type="scientific">Coptotermes formosanus</name>
    <name type="common">Formosan subterranean termite</name>
    <dbReference type="NCBI Taxonomy" id="36987"/>
    <lineage>
        <taxon>Eukaryota</taxon>
        <taxon>Metazoa</taxon>
        <taxon>Ecdysozoa</taxon>
        <taxon>Arthropoda</taxon>
        <taxon>Hexapoda</taxon>
        <taxon>Insecta</taxon>
        <taxon>Pterygota</taxon>
        <taxon>Neoptera</taxon>
        <taxon>Polyneoptera</taxon>
        <taxon>Dictyoptera</taxon>
        <taxon>Blattodea</taxon>
        <taxon>Blattoidea</taxon>
        <taxon>Termitoidae</taxon>
        <taxon>Rhinotermitidae</taxon>
        <taxon>Coptotermes</taxon>
    </lineage>
</organism>
<evidence type="ECO:0000313" key="8">
    <source>
        <dbReference type="Proteomes" id="UP000502823"/>
    </source>
</evidence>
<dbReference type="FunCoup" id="A0A6L2PMY7">
    <property type="interactions" value="717"/>
</dbReference>
<dbReference type="PANTHER" id="PTHR12103">
    <property type="entry name" value="5'-NUCLEOTIDASE DOMAIN-CONTAINING"/>
    <property type="match status" value="1"/>
</dbReference>
<protein>
    <recommendedName>
        <fullName evidence="6">5'-nucleotidase domain-containing protein 1</fullName>
    </recommendedName>
</protein>
<dbReference type="SUPFAM" id="SSF56784">
    <property type="entry name" value="HAD-like"/>
    <property type="match status" value="1"/>
</dbReference>
<dbReference type="InParanoid" id="A0A6L2PMY7"/>
<keyword evidence="8" id="KW-1185">Reference proteome</keyword>
<dbReference type="EMBL" id="BLKM01000454">
    <property type="protein sequence ID" value="GFG33766.1"/>
    <property type="molecule type" value="Genomic_DNA"/>
</dbReference>